<gene>
    <name evidence="10" type="ORF">GPM918_LOCUS16180</name>
    <name evidence="11" type="ORF">OVA965_LOCUS29754</name>
    <name evidence="12" type="ORF">SRO942_LOCUS16180</name>
    <name evidence="13" type="ORF">TMI583_LOCUS30541</name>
</gene>
<name>A0A814K822_9BILA</name>
<dbReference type="EMBL" id="CAJNOQ010004203">
    <property type="protein sequence ID" value="CAF1048993.1"/>
    <property type="molecule type" value="Genomic_DNA"/>
</dbReference>
<organism evidence="10 14">
    <name type="scientific">Didymodactylos carnosus</name>
    <dbReference type="NCBI Taxonomy" id="1234261"/>
    <lineage>
        <taxon>Eukaryota</taxon>
        <taxon>Metazoa</taxon>
        <taxon>Spiralia</taxon>
        <taxon>Gnathifera</taxon>
        <taxon>Rotifera</taxon>
        <taxon>Eurotatoria</taxon>
        <taxon>Bdelloidea</taxon>
        <taxon>Philodinida</taxon>
        <taxon>Philodinidae</taxon>
        <taxon>Didymodactylos</taxon>
    </lineage>
</organism>
<comment type="caution">
    <text evidence="10">The sequence shown here is derived from an EMBL/GenBank/DDBJ whole genome shotgun (WGS) entry which is preliminary data.</text>
</comment>
<dbReference type="SUPFAM" id="SSF56399">
    <property type="entry name" value="ADP-ribosylation"/>
    <property type="match status" value="1"/>
</dbReference>
<dbReference type="EC" id="2.4.2.31" evidence="8"/>
<dbReference type="Proteomes" id="UP000663829">
    <property type="component" value="Unassembled WGS sequence"/>
</dbReference>
<keyword evidence="3 8" id="KW-0808">Transferase</keyword>
<dbReference type="Proteomes" id="UP000681722">
    <property type="component" value="Unassembled WGS sequence"/>
</dbReference>
<keyword evidence="9" id="KW-0175">Coiled coil</keyword>
<keyword evidence="2 8" id="KW-0328">Glycosyltransferase</keyword>
<keyword evidence="6" id="KW-0802">TPR repeat</keyword>
<evidence type="ECO:0000256" key="6">
    <source>
        <dbReference type="ARBA" id="ARBA00022803"/>
    </source>
</evidence>
<evidence type="ECO:0000256" key="3">
    <source>
        <dbReference type="ARBA" id="ARBA00022679"/>
    </source>
</evidence>
<dbReference type="PANTHER" id="PTHR45641:SF19">
    <property type="entry name" value="NEPHROCYSTIN-3"/>
    <property type="match status" value="1"/>
</dbReference>
<keyword evidence="4" id="KW-0548">Nucleotidyltransferase</keyword>
<dbReference type="SMART" id="SM00028">
    <property type="entry name" value="TPR"/>
    <property type="match status" value="3"/>
</dbReference>
<dbReference type="EMBL" id="CAJOBC010004203">
    <property type="protein sequence ID" value="CAF3818644.1"/>
    <property type="molecule type" value="Genomic_DNA"/>
</dbReference>
<dbReference type="InterPro" id="IPR000768">
    <property type="entry name" value="ART"/>
</dbReference>
<sequence>MESFRFYSHCQKAMRDLTAESAGFIWFQLFKDVLMYMSGDDASKQEMIQKCREYYSNNTKQQKLIEEFERTYRSNDAIRWYTKQSFVYKLINKALRTEDVEQMYIFRFFISDLSENLAHEFQKTFKKTDIIVRVYRGTRISISESQKIKDAVGTLISVNGFMSTSRSRQVALMFAGISPVNREKQSLLFEIECDLSRLKDSVVFADIAEFSAIPDENEILFDIGATFKIISVSQNTDIWIVKLQGTDEEATIAQDYVNLNRKDMEEANVSVLFGCLLTQMGEYEKAQNYFNRLLKDPNDAPVALLYRNLGDIYYLKGAYAKPGCSEPNEHYQQALEHYLKALDIGKETLALSHPDIGGILMGIGLVYCQLGDYERSFEYQMKSLGIREKCFPGDHLHKADNFLCIGGLFNAKREYDCALEFHFKSLNMKRRLLPANHDSISRSLICIASAYDSKGDLESDRSNSNSNYLLAYEYYEKTLDIRQKVLPAWHPIIQLTINRIKRLKKKLQSTRRKKNRETHDVIGRRISQMVQRMEIDNTSYQKRTDILRSTPKEEI</sequence>
<comment type="catalytic activity">
    <reaction evidence="7 8">
        <text>L-arginyl-[protein] + NAD(+) = N(omega)-(ADP-D-ribosyl)-L-arginyl-[protein] + nicotinamide + H(+)</text>
        <dbReference type="Rhea" id="RHEA:19149"/>
        <dbReference type="Rhea" id="RHEA-COMP:10532"/>
        <dbReference type="Rhea" id="RHEA-COMP:15087"/>
        <dbReference type="ChEBI" id="CHEBI:15378"/>
        <dbReference type="ChEBI" id="CHEBI:17154"/>
        <dbReference type="ChEBI" id="CHEBI:29965"/>
        <dbReference type="ChEBI" id="CHEBI:57540"/>
        <dbReference type="ChEBI" id="CHEBI:142554"/>
        <dbReference type="EC" id="2.4.2.31"/>
    </reaction>
</comment>
<dbReference type="Pfam" id="PF13424">
    <property type="entry name" value="TPR_12"/>
    <property type="match status" value="1"/>
</dbReference>
<keyword evidence="14" id="KW-1185">Reference proteome</keyword>
<evidence type="ECO:0000256" key="5">
    <source>
        <dbReference type="ARBA" id="ARBA00022737"/>
    </source>
</evidence>
<dbReference type="PROSITE" id="PS51996">
    <property type="entry name" value="TR_MART"/>
    <property type="match status" value="1"/>
</dbReference>
<dbReference type="Pfam" id="PF13181">
    <property type="entry name" value="TPR_8"/>
    <property type="match status" value="1"/>
</dbReference>
<evidence type="ECO:0000256" key="2">
    <source>
        <dbReference type="ARBA" id="ARBA00022676"/>
    </source>
</evidence>
<protein>
    <recommendedName>
        <fullName evidence="8">NAD(P)(+)--arginine ADP-ribosyltransferase</fullName>
        <ecNumber evidence="8">2.4.2.31</ecNumber>
    </recommendedName>
    <alternativeName>
        <fullName evidence="8">Mono(ADP-ribosyl)transferase</fullName>
    </alternativeName>
</protein>
<accession>A0A814K822</accession>
<reference evidence="10" key="1">
    <citation type="submission" date="2021-02" db="EMBL/GenBank/DDBJ databases">
        <authorList>
            <person name="Nowell W R."/>
        </authorList>
    </citation>
    <scope>NUCLEOTIDE SEQUENCE</scope>
</reference>
<dbReference type="AlphaFoldDB" id="A0A814K822"/>
<dbReference type="GO" id="GO:0016779">
    <property type="term" value="F:nucleotidyltransferase activity"/>
    <property type="evidence" value="ECO:0007669"/>
    <property type="project" value="UniProtKB-KW"/>
</dbReference>
<proteinExistence type="inferred from homology"/>
<dbReference type="OrthoDB" id="5981781at2759"/>
<dbReference type="Proteomes" id="UP000682733">
    <property type="component" value="Unassembled WGS sequence"/>
</dbReference>
<feature type="coiled-coil region" evidence="9">
    <location>
        <begin position="493"/>
        <end position="520"/>
    </location>
</feature>
<keyword evidence="5" id="KW-0677">Repeat</keyword>
<evidence type="ECO:0000313" key="12">
    <source>
        <dbReference type="EMBL" id="CAF3818644.1"/>
    </source>
</evidence>
<dbReference type="PANTHER" id="PTHR45641">
    <property type="entry name" value="TETRATRICOPEPTIDE REPEAT PROTEIN (AFU_ORTHOLOGUE AFUA_6G03870)"/>
    <property type="match status" value="1"/>
</dbReference>
<keyword evidence="8" id="KW-0520">NAD</keyword>
<comment type="similarity">
    <text evidence="1 8">Belongs to the Arg-specific ADP-ribosyltransferase family.</text>
</comment>
<evidence type="ECO:0000313" key="14">
    <source>
        <dbReference type="Proteomes" id="UP000663829"/>
    </source>
</evidence>
<dbReference type="Gene3D" id="1.25.40.10">
    <property type="entry name" value="Tetratricopeptide repeat domain"/>
    <property type="match status" value="2"/>
</dbReference>
<dbReference type="Gene3D" id="3.90.176.10">
    <property type="entry name" value="Toxin ADP-ribosyltransferase, Chain A, domain 1"/>
    <property type="match status" value="1"/>
</dbReference>
<evidence type="ECO:0000313" key="11">
    <source>
        <dbReference type="EMBL" id="CAF1328119.1"/>
    </source>
</evidence>
<dbReference type="InterPro" id="IPR019734">
    <property type="entry name" value="TPR_rpt"/>
</dbReference>
<evidence type="ECO:0000256" key="1">
    <source>
        <dbReference type="ARBA" id="ARBA00009558"/>
    </source>
</evidence>
<evidence type="ECO:0000256" key="9">
    <source>
        <dbReference type="SAM" id="Coils"/>
    </source>
</evidence>
<dbReference type="EMBL" id="CAJNOK010021164">
    <property type="protein sequence ID" value="CAF1328119.1"/>
    <property type="molecule type" value="Genomic_DNA"/>
</dbReference>
<evidence type="ECO:0000256" key="4">
    <source>
        <dbReference type="ARBA" id="ARBA00022695"/>
    </source>
</evidence>
<dbReference type="Pfam" id="PF01129">
    <property type="entry name" value="ART"/>
    <property type="match status" value="1"/>
</dbReference>
<evidence type="ECO:0000313" key="13">
    <source>
        <dbReference type="EMBL" id="CAF4139526.1"/>
    </source>
</evidence>
<dbReference type="GO" id="GO:0106274">
    <property type="term" value="F:NAD+-protein-arginine ADP-ribosyltransferase activity"/>
    <property type="evidence" value="ECO:0007669"/>
    <property type="project" value="UniProtKB-EC"/>
</dbReference>
<dbReference type="InterPro" id="IPR011990">
    <property type="entry name" value="TPR-like_helical_dom_sf"/>
</dbReference>
<evidence type="ECO:0000256" key="7">
    <source>
        <dbReference type="ARBA" id="ARBA00047597"/>
    </source>
</evidence>
<evidence type="ECO:0000313" key="10">
    <source>
        <dbReference type="EMBL" id="CAF1048993.1"/>
    </source>
</evidence>
<dbReference type="EMBL" id="CAJOBA010042777">
    <property type="protein sequence ID" value="CAF4139526.1"/>
    <property type="molecule type" value="Genomic_DNA"/>
</dbReference>
<keyword evidence="8" id="KW-0521">NADP</keyword>
<evidence type="ECO:0000256" key="8">
    <source>
        <dbReference type="RuleBase" id="RU361228"/>
    </source>
</evidence>
<dbReference type="Proteomes" id="UP000677228">
    <property type="component" value="Unassembled WGS sequence"/>
</dbReference>
<dbReference type="SUPFAM" id="SSF48452">
    <property type="entry name" value="TPR-like"/>
    <property type="match status" value="1"/>
</dbReference>